<keyword evidence="3" id="KW-1185">Reference proteome</keyword>
<sequence>MANNEIHNHHTPMNTTTPLLRSFPLFLLAFLLSCTHSEVIAPATFACSVDFNDQSDTHPKRNRFQALLDQKVRQGVPGILLSVQDPVNDEWLGAAGMADLYNQIPLQKCNITRVGSTVKTFTAVTVLMLYDEGLLSLDDAVSQYLPNSVLNKLDNGTKVTVRQLLNHSSGLYNYIQNLQFQTASLNDLKKEWSPDELLAYANGKKAYFAPGTDMRYSNTNYILLGMLIEQITQKPFYQVFEEKIFQPLHLTSTQFAARNPVPKTIIRGYVDLYNDLNVVESTYYSGWDYYTADGGLISNPHDMAFFLHALFDGKLLKPATLAEAMQWKEPLKQEPETYKTAAGLGFFRIETPYGIAYTHSGDAIGYYANMLYFPQQKTTVVYGVNGNYGQIDPLVSSPEAINGLLETVFR</sequence>
<accession>A0A5N1JGK4</accession>
<reference evidence="2 3" key="1">
    <citation type="submission" date="2019-09" db="EMBL/GenBank/DDBJ databases">
        <title>Genome Sequence of Larkinella sp MA1.</title>
        <authorList>
            <person name="Srinivasan S."/>
        </authorList>
    </citation>
    <scope>NUCLEOTIDE SEQUENCE [LARGE SCALE GENOMIC DNA]</scope>
    <source>
        <strain evidence="2 3">MA1</strain>
    </source>
</reference>
<evidence type="ECO:0000313" key="3">
    <source>
        <dbReference type="Proteomes" id="UP000326344"/>
    </source>
</evidence>
<evidence type="ECO:0000259" key="1">
    <source>
        <dbReference type="Pfam" id="PF00144"/>
    </source>
</evidence>
<dbReference type="SUPFAM" id="SSF56601">
    <property type="entry name" value="beta-lactamase/transpeptidase-like"/>
    <property type="match status" value="1"/>
</dbReference>
<dbReference type="InterPro" id="IPR050789">
    <property type="entry name" value="Diverse_Enzym_Activities"/>
</dbReference>
<dbReference type="Gene3D" id="3.40.710.10">
    <property type="entry name" value="DD-peptidase/beta-lactamase superfamily"/>
    <property type="match status" value="1"/>
</dbReference>
<dbReference type="Pfam" id="PF00144">
    <property type="entry name" value="Beta-lactamase"/>
    <property type="match status" value="1"/>
</dbReference>
<comment type="caution">
    <text evidence="2">The sequence shown here is derived from an EMBL/GenBank/DDBJ whole genome shotgun (WGS) entry which is preliminary data.</text>
</comment>
<evidence type="ECO:0000313" key="2">
    <source>
        <dbReference type="EMBL" id="KAA9354844.1"/>
    </source>
</evidence>
<proteinExistence type="predicted"/>
<dbReference type="Proteomes" id="UP000326344">
    <property type="component" value="Unassembled WGS sequence"/>
</dbReference>
<name>A0A5N1JGK4_9BACT</name>
<protein>
    <submittedName>
        <fullName evidence="2">Beta-lactamase family protein</fullName>
    </submittedName>
</protein>
<dbReference type="EMBL" id="VTWS01000002">
    <property type="protein sequence ID" value="KAA9354844.1"/>
    <property type="molecule type" value="Genomic_DNA"/>
</dbReference>
<organism evidence="2 3">
    <name type="scientific">Larkinella humicola</name>
    <dbReference type="NCBI Taxonomy" id="2607654"/>
    <lineage>
        <taxon>Bacteria</taxon>
        <taxon>Pseudomonadati</taxon>
        <taxon>Bacteroidota</taxon>
        <taxon>Cytophagia</taxon>
        <taxon>Cytophagales</taxon>
        <taxon>Spirosomataceae</taxon>
        <taxon>Larkinella</taxon>
    </lineage>
</organism>
<dbReference type="PANTHER" id="PTHR43283">
    <property type="entry name" value="BETA-LACTAMASE-RELATED"/>
    <property type="match status" value="1"/>
</dbReference>
<gene>
    <name evidence="2" type="ORF">F0P93_09610</name>
</gene>
<feature type="domain" description="Beta-lactamase-related" evidence="1">
    <location>
        <begin position="64"/>
        <end position="389"/>
    </location>
</feature>
<dbReference type="AlphaFoldDB" id="A0A5N1JGK4"/>
<dbReference type="InterPro" id="IPR012338">
    <property type="entry name" value="Beta-lactam/transpept-like"/>
</dbReference>
<dbReference type="InterPro" id="IPR001466">
    <property type="entry name" value="Beta-lactam-related"/>
</dbReference>